<feature type="region of interest" description="Disordered" evidence="1">
    <location>
        <begin position="202"/>
        <end position="240"/>
    </location>
</feature>
<feature type="compositionally biased region" description="Basic and acidic residues" evidence="1">
    <location>
        <begin position="202"/>
        <end position="221"/>
    </location>
</feature>
<proteinExistence type="predicted"/>
<evidence type="ECO:0000313" key="2">
    <source>
        <dbReference type="EMBL" id="CAE7238963.1"/>
    </source>
</evidence>
<dbReference type="AlphaFoldDB" id="A0A812L6E7"/>
<evidence type="ECO:0000256" key="1">
    <source>
        <dbReference type="SAM" id="MobiDB-lite"/>
    </source>
</evidence>
<comment type="caution">
    <text evidence="2">The sequence shown here is derived from an EMBL/GenBank/DDBJ whole genome shotgun (WGS) entry which is preliminary data.</text>
</comment>
<protein>
    <submittedName>
        <fullName evidence="2">Uncharacterized protein</fullName>
    </submittedName>
</protein>
<feature type="compositionally biased region" description="Basic and acidic residues" evidence="1">
    <location>
        <begin position="44"/>
        <end position="68"/>
    </location>
</feature>
<feature type="region of interest" description="Disordered" evidence="1">
    <location>
        <begin position="44"/>
        <end position="79"/>
    </location>
</feature>
<dbReference type="Proteomes" id="UP000649617">
    <property type="component" value="Unassembled WGS sequence"/>
</dbReference>
<dbReference type="EMBL" id="CAJNIZ010005113">
    <property type="protein sequence ID" value="CAE7238963.1"/>
    <property type="molecule type" value="Genomic_DNA"/>
</dbReference>
<gene>
    <name evidence="2" type="ORF">SPIL2461_LOCUS4012</name>
</gene>
<sequence>MFGARAGAVRNAWTATQQENSVVDEVENQEDNDDCQIAPCQTREKAAVNSEHAREPTHQTKKNADEVRVNTGEGGDELDAEEGMRKHFGSDLIRNRIKFTYEGVEQNTDVIYKTKDTQNAEERRTATAQDKIRELEGEDWRCRSTDDEGENQKDADDCQLARRKTSGNTRLRIPIAPKTLQTELGEKRVEGEAVGDHDAKIDHYPTQEKKGPADEGVEENRAINYPIKDNATLRSGDTEPRYYSIRENKNVTDEGAEQNIDFSYKHAKRSCDAKLEYSVIFMQRVPPVEKTARSHNDHIN</sequence>
<evidence type="ECO:0000313" key="3">
    <source>
        <dbReference type="Proteomes" id="UP000649617"/>
    </source>
</evidence>
<reference evidence="2" key="1">
    <citation type="submission" date="2021-02" db="EMBL/GenBank/DDBJ databases">
        <authorList>
            <person name="Dougan E. K."/>
            <person name="Rhodes N."/>
            <person name="Thang M."/>
            <person name="Chan C."/>
        </authorList>
    </citation>
    <scope>NUCLEOTIDE SEQUENCE</scope>
</reference>
<keyword evidence="3" id="KW-1185">Reference proteome</keyword>
<accession>A0A812L6E7</accession>
<organism evidence="2 3">
    <name type="scientific">Symbiodinium pilosum</name>
    <name type="common">Dinoflagellate</name>
    <dbReference type="NCBI Taxonomy" id="2952"/>
    <lineage>
        <taxon>Eukaryota</taxon>
        <taxon>Sar</taxon>
        <taxon>Alveolata</taxon>
        <taxon>Dinophyceae</taxon>
        <taxon>Suessiales</taxon>
        <taxon>Symbiodiniaceae</taxon>
        <taxon>Symbiodinium</taxon>
    </lineage>
</organism>
<name>A0A812L6E7_SYMPI</name>